<organism evidence="6 7">
    <name type="scientific">Macrolepiota fuliginosa MF-IS2</name>
    <dbReference type="NCBI Taxonomy" id="1400762"/>
    <lineage>
        <taxon>Eukaryota</taxon>
        <taxon>Fungi</taxon>
        <taxon>Dikarya</taxon>
        <taxon>Basidiomycota</taxon>
        <taxon>Agaricomycotina</taxon>
        <taxon>Agaricomycetes</taxon>
        <taxon>Agaricomycetidae</taxon>
        <taxon>Agaricales</taxon>
        <taxon>Agaricineae</taxon>
        <taxon>Agaricaceae</taxon>
        <taxon>Macrolepiota</taxon>
    </lineage>
</organism>
<comment type="similarity">
    <text evidence="2">Belongs to the IFI6/IFI27 family.</text>
</comment>
<dbReference type="EMBL" id="MU151077">
    <property type="protein sequence ID" value="KAF9451955.1"/>
    <property type="molecule type" value="Genomic_DNA"/>
</dbReference>
<dbReference type="InterPro" id="IPR038213">
    <property type="entry name" value="IFI6/IFI27-like_sf"/>
</dbReference>
<dbReference type="Pfam" id="PF06140">
    <property type="entry name" value="Ifi-6-16"/>
    <property type="match status" value="1"/>
</dbReference>
<evidence type="ECO:0000256" key="4">
    <source>
        <dbReference type="ARBA" id="ARBA00022989"/>
    </source>
</evidence>
<protein>
    <submittedName>
        <fullName evidence="6">Uncharacterized protein</fullName>
    </submittedName>
</protein>
<sequence>EVIDPFPGDRGERARTRAQLVSQAMAKTHDAYVRAIVGVGVPRDRAENQFGGLSPKITHVLLVIGNIIDNHPELLAFVIFAVAMLLLPEIQILRPIVSIFGFGPLGPVKGSAAAWLQSKFWGGSVARGSWFAILQKVGMTLTGSWLQRLLASASLAATLTSTMTSRSYLGYRPSCLYLLRSLSWCN</sequence>
<evidence type="ECO:0000256" key="3">
    <source>
        <dbReference type="ARBA" id="ARBA00022692"/>
    </source>
</evidence>
<keyword evidence="3" id="KW-0812">Transmembrane</keyword>
<dbReference type="GO" id="GO:0016020">
    <property type="term" value="C:membrane"/>
    <property type="evidence" value="ECO:0007669"/>
    <property type="project" value="UniProtKB-SubCell"/>
</dbReference>
<evidence type="ECO:0000256" key="2">
    <source>
        <dbReference type="ARBA" id="ARBA00007262"/>
    </source>
</evidence>
<reference evidence="6" key="1">
    <citation type="submission" date="2020-11" db="EMBL/GenBank/DDBJ databases">
        <authorList>
            <consortium name="DOE Joint Genome Institute"/>
            <person name="Ahrendt S."/>
            <person name="Riley R."/>
            <person name="Andreopoulos W."/>
            <person name="Labutti K."/>
            <person name="Pangilinan J."/>
            <person name="Ruiz-Duenas F.J."/>
            <person name="Barrasa J.M."/>
            <person name="Sanchez-Garcia M."/>
            <person name="Camarero S."/>
            <person name="Miyauchi S."/>
            <person name="Serrano A."/>
            <person name="Linde D."/>
            <person name="Babiker R."/>
            <person name="Drula E."/>
            <person name="Ayuso-Fernandez I."/>
            <person name="Pacheco R."/>
            <person name="Padilla G."/>
            <person name="Ferreira P."/>
            <person name="Barriuso J."/>
            <person name="Kellner H."/>
            <person name="Castanera R."/>
            <person name="Alfaro M."/>
            <person name="Ramirez L."/>
            <person name="Pisabarro A.G."/>
            <person name="Kuo A."/>
            <person name="Tritt A."/>
            <person name="Lipzen A."/>
            <person name="He G."/>
            <person name="Yan M."/>
            <person name="Ng V."/>
            <person name="Cullen D."/>
            <person name="Martin F."/>
            <person name="Rosso M.-N."/>
            <person name="Henrissat B."/>
            <person name="Hibbett D."/>
            <person name="Martinez A.T."/>
            <person name="Grigoriev I.V."/>
        </authorList>
    </citation>
    <scope>NUCLEOTIDE SEQUENCE</scope>
    <source>
        <strain evidence="6">MF-IS2</strain>
    </source>
</reference>
<keyword evidence="7" id="KW-1185">Reference proteome</keyword>
<comment type="subcellular location">
    <subcellularLocation>
        <location evidence="1">Membrane</location>
        <topology evidence="1">Multi-pass membrane protein</topology>
    </subcellularLocation>
</comment>
<dbReference type="AlphaFoldDB" id="A0A9P5XLW1"/>
<gene>
    <name evidence="6" type="ORF">P691DRAFT_662054</name>
</gene>
<name>A0A9P5XLW1_9AGAR</name>
<evidence type="ECO:0000313" key="7">
    <source>
        <dbReference type="Proteomes" id="UP000807342"/>
    </source>
</evidence>
<dbReference type="OrthoDB" id="440424at2759"/>
<evidence type="ECO:0000256" key="1">
    <source>
        <dbReference type="ARBA" id="ARBA00004141"/>
    </source>
</evidence>
<evidence type="ECO:0000313" key="6">
    <source>
        <dbReference type="EMBL" id="KAF9451955.1"/>
    </source>
</evidence>
<feature type="non-terminal residue" evidence="6">
    <location>
        <position position="1"/>
    </location>
</feature>
<accession>A0A9P5XLW1</accession>
<dbReference type="Gene3D" id="6.10.110.10">
    <property type="match status" value="1"/>
</dbReference>
<dbReference type="Proteomes" id="UP000807342">
    <property type="component" value="Unassembled WGS sequence"/>
</dbReference>
<evidence type="ECO:0000256" key="5">
    <source>
        <dbReference type="ARBA" id="ARBA00023136"/>
    </source>
</evidence>
<comment type="caution">
    <text evidence="6">The sequence shown here is derived from an EMBL/GenBank/DDBJ whole genome shotgun (WGS) entry which is preliminary data.</text>
</comment>
<keyword evidence="5" id="KW-0472">Membrane</keyword>
<keyword evidence="4" id="KW-1133">Transmembrane helix</keyword>
<dbReference type="InterPro" id="IPR009311">
    <property type="entry name" value="IFI6/IFI27-like"/>
</dbReference>
<proteinExistence type="inferred from homology"/>